<accession>A0A366XXX8</accession>
<dbReference type="SUPFAM" id="SSF47413">
    <property type="entry name" value="lambda repressor-like DNA-binding domains"/>
    <property type="match status" value="1"/>
</dbReference>
<dbReference type="Proteomes" id="UP000253314">
    <property type="component" value="Unassembled WGS sequence"/>
</dbReference>
<dbReference type="PROSITE" id="PS50943">
    <property type="entry name" value="HTH_CROC1"/>
    <property type="match status" value="1"/>
</dbReference>
<dbReference type="CDD" id="cd00093">
    <property type="entry name" value="HTH_XRE"/>
    <property type="match status" value="1"/>
</dbReference>
<keyword evidence="3" id="KW-1185">Reference proteome</keyword>
<dbReference type="InterPro" id="IPR001387">
    <property type="entry name" value="Cro/C1-type_HTH"/>
</dbReference>
<dbReference type="SMART" id="SM00530">
    <property type="entry name" value="HTH_XRE"/>
    <property type="match status" value="1"/>
</dbReference>
<comment type="caution">
    <text evidence="2">The sequence shown here is derived from an EMBL/GenBank/DDBJ whole genome shotgun (WGS) entry which is preliminary data.</text>
</comment>
<evidence type="ECO:0000313" key="3">
    <source>
        <dbReference type="Proteomes" id="UP000253314"/>
    </source>
</evidence>
<sequence>MNREQIIELLSNKLKLVRVEKGYTQDRMAFVLGISKKTLVQIEKGRSDAGWTTAVAMCALFRDSEVIQSVLGNDPIEVLETMAHEEVERPKQKTMGGHVWWSDVEIKNSFRLQQNLVSKHYRILDDEAYRWYSSFNEKEARQRFNEISTKDSR</sequence>
<evidence type="ECO:0000313" key="2">
    <source>
        <dbReference type="EMBL" id="RBW69004.1"/>
    </source>
</evidence>
<reference evidence="2 3" key="1">
    <citation type="submission" date="2018-07" db="EMBL/GenBank/DDBJ databases">
        <title>Lottiidibacillus patelloidae gen. nov., sp. nov., isolated from the intestinal tract of a marine limpet and the reclassification of B. taeanensis BH030017T, B. algicola KMM 3737T and B. hwajinpoensis SW-72T as genus Lottiidibacillus.</title>
        <authorList>
            <person name="Liu R."/>
            <person name="Huang Z."/>
        </authorList>
    </citation>
    <scope>NUCLEOTIDE SEQUENCE [LARGE SCALE GENOMIC DNA]</scope>
    <source>
        <strain evidence="2 3">BH030017</strain>
    </source>
</reference>
<name>A0A366XXX8_9BACI</name>
<dbReference type="RefSeq" id="WP_113806653.1">
    <property type="nucleotide sequence ID" value="NZ_QOCW01000014.1"/>
</dbReference>
<proteinExistence type="predicted"/>
<gene>
    <name evidence="2" type="ORF">DS031_13785</name>
</gene>
<dbReference type="Pfam" id="PF01381">
    <property type="entry name" value="HTH_3"/>
    <property type="match status" value="1"/>
</dbReference>
<dbReference type="OrthoDB" id="1796720at2"/>
<organism evidence="2 3">
    <name type="scientific">Bacillus taeanensis</name>
    <dbReference type="NCBI Taxonomy" id="273032"/>
    <lineage>
        <taxon>Bacteria</taxon>
        <taxon>Bacillati</taxon>
        <taxon>Bacillota</taxon>
        <taxon>Bacilli</taxon>
        <taxon>Bacillales</taxon>
        <taxon>Bacillaceae</taxon>
        <taxon>Bacillus</taxon>
    </lineage>
</organism>
<dbReference type="GO" id="GO:0003677">
    <property type="term" value="F:DNA binding"/>
    <property type="evidence" value="ECO:0007669"/>
    <property type="project" value="InterPro"/>
</dbReference>
<dbReference type="EMBL" id="QOCW01000014">
    <property type="protein sequence ID" value="RBW69004.1"/>
    <property type="molecule type" value="Genomic_DNA"/>
</dbReference>
<dbReference type="Gene3D" id="1.10.260.40">
    <property type="entry name" value="lambda repressor-like DNA-binding domains"/>
    <property type="match status" value="1"/>
</dbReference>
<protein>
    <submittedName>
        <fullName evidence="2">Transcriptional regulator</fullName>
    </submittedName>
</protein>
<feature type="domain" description="HTH cro/C1-type" evidence="1">
    <location>
        <begin position="14"/>
        <end position="67"/>
    </location>
</feature>
<dbReference type="AlphaFoldDB" id="A0A366XXX8"/>
<dbReference type="InterPro" id="IPR010982">
    <property type="entry name" value="Lambda_DNA-bd_dom_sf"/>
</dbReference>
<evidence type="ECO:0000259" key="1">
    <source>
        <dbReference type="PROSITE" id="PS50943"/>
    </source>
</evidence>